<sequence length="217" mass="24228">MARMDTSNLKSFSLTHFQYEDGDTLGQFLALISLVPIFFIVMETTIVLSRRELAGVVLLLGQLLNELVNFVLKELIREERPHLELGDGFGMPSSHAQFMGFFLAYTVLYLEMRVTTDRVHTRLVQLGALVLAILVAVSRVYLNYHTAMQVAAGAIVGLAAGAGWFGATETVFFGSGIAGWVLDTRLCRWLLVRDSRSVPDIARREYELSQTSKHKSE</sequence>
<evidence type="ECO:0000313" key="2">
    <source>
        <dbReference type="Proteomes" id="UP001150603"/>
    </source>
</evidence>
<evidence type="ECO:0000313" key="1">
    <source>
        <dbReference type="EMBL" id="KAJ1943698.1"/>
    </source>
</evidence>
<organism evidence="1 2">
    <name type="scientific">Linderina macrospora</name>
    <dbReference type="NCBI Taxonomy" id="4868"/>
    <lineage>
        <taxon>Eukaryota</taxon>
        <taxon>Fungi</taxon>
        <taxon>Fungi incertae sedis</taxon>
        <taxon>Zoopagomycota</taxon>
        <taxon>Kickxellomycotina</taxon>
        <taxon>Kickxellomycetes</taxon>
        <taxon>Kickxellales</taxon>
        <taxon>Kickxellaceae</taxon>
        <taxon>Linderina</taxon>
    </lineage>
</organism>
<dbReference type="Proteomes" id="UP001150603">
    <property type="component" value="Unassembled WGS sequence"/>
</dbReference>
<dbReference type="EMBL" id="JANBPW010001645">
    <property type="protein sequence ID" value="KAJ1943698.1"/>
    <property type="molecule type" value="Genomic_DNA"/>
</dbReference>
<comment type="caution">
    <text evidence="1">The sequence shown here is derived from an EMBL/GenBank/DDBJ whole genome shotgun (WGS) entry which is preliminary data.</text>
</comment>
<name>A0ACC1JA96_9FUNG</name>
<gene>
    <name evidence="1" type="ORF">FBU59_002827</name>
</gene>
<protein>
    <submittedName>
        <fullName evidence="1">Uncharacterized protein</fullName>
    </submittedName>
</protein>
<proteinExistence type="predicted"/>
<accession>A0ACC1JA96</accession>
<reference evidence="1" key="1">
    <citation type="submission" date="2022-07" db="EMBL/GenBank/DDBJ databases">
        <title>Phylogenomic reconstructions and comparative analyses of Kickxellomycotina fungi.</title>
        <authorList>
            <person name="Reynolds N.K."/>
            <person name="Stajich J.E."/>
            <person name="Barry K."/>
            <person name="Grigoriev I.V."/>
            <person name="Crous P."/>
            <person name="Smith M.E."/>
        </authorList>
    </citation>
    <scope>NUCLEOTIDE SEQUENCE</scope>
    <source>
        <strain evidence="1">NRRL 5244</strain>
    </source>
</reference>
<keyword evidence="2" id="KW-1185">Reference proteome</keyword>